<comment type="caution">
    <text evidence="1">The sequence shown here is derived from an EMBL/GenBank/DDBJ whole genome shotgun (WGS) entry which is preliminary data.</text>
</comment>
<dbReference type="AlphaFoldDB" id="A0A8J5IFR8"/>
<evidence type="ECO:0000313" key="1">
    <source>
        <dbReference type="EMBL" id="KAG6534645.1"/>
    </source>
</evidence>
<gene>
    <name evidence="1" type="ORF">ZIOFF_008548</name>
</gene>
<evidence type="ECO:0000313" key="2">
    <source>
        <dbReference type="Proteomes" id="UP000734854"/>
    </source>
</evidence>
<dbReference type="InterPro" id="IPR029058">
    <property type="entry name" value="AB_hydrolase_fold"/>
</dbReference>
<proteinExistence type="predicted"/>
<dbReference type="SUPFAM" id="SSF53474">
    <property type="entry name" value="alpha/beta-Hydrolases"/>
    <property type="match status" value="1"/>
</dbReference>
<organism evidence="1 2">
    <name type="scientific">Zingiber officinale</name>
    <name type="common">Ginger</name>
    <name type="synonym">Amomum zingiber</name>
    <dbReference type="NCBI Taxonomy" id="94328"/>
    <lineage>
        <taxon>Eukaryota</taxon>
        <taxon>Viridiplantae</taxon>
        <taxon>Streptophyta</taxon>
        <taxon>Embryophyta</taxon>
        <taxon>Tracheophyta</taxon>
        <taxon>Spermatophyta</taxon>
        <taxon>Magnoliopsida</taxon>
        <taxon>Liliopsida</taxon>
        <taxon>Zingiberales</taxon>
        <taxon>Zingiberaceae</taxon>
        <taxon>Zingiber</taxon>
    </lineage>
</organism>
<dbReference type="PANTHER" id="PTHR35128">
    <property type="entry name" value="SECRETION-REGULATING GUANINE NUCLEOTIDE EXCHANGE FACTOR"/>
    <property type="match status" value="1"/>
</dbReference>
<accession>A0A8J5IFR8</accession>
<dbReference type="EMBL" id="JACMSC010000002">
    <property type="protein sequence ID" value="KAG6534645.1"/>
    <property type="molecule type" value="Genomic_DNA"/>
</dbReference>
<name>A0A8J5IFR8_ZINOF</name>
<dbReference type="Proteomes" id="UP000734854">
    <property type="component" value="Unassembled WGS sequence"/>
</dbReference>
<sequence>MLAFADRIGWHFQWQDESLVDKFYSDTDNHFGEGSSSPANAEEAGRFLWERTSDGIPIDLAMWNRSVKAFTRSYGTPKWRAIALASMVLFAFAYFTTKRGDSFPSSDLINTKRASYQSSVQFNPSLELLNGTDVIWQIPDSPKAALFIAHGCGVRAANFWDNYPGCPNCIGLPEERIFVLRSLERKFAVLTISSLDRCWSFDEIKNVKWIIKWWIKTNKLGTIPLVAMGASSGGYFVSALAAEMRFHSIAIMISEGTFASMGVLKDYPPTLFVHMPKDQVTMLRIQKNMRVLRQNGVAVSEIRCMEFPLSPDLLSDRIPRLNKTFSIKLYDVFREKGFVNQNGYLKNDGRQIQWKEALIERDMISENYELLKHIDEELNLAFALHELTSFQAHEILFWFESHMNPSMGS</sequence>
<reference evidence="1 2" key="1">
    <citation type="submission" date="2020-08" db="EMBL/GenBank/DDBJ databases">
        <title>Plant Genome Project.</title>
        <authorList>
            <person name="Zhang R.-G."/>
        </authorList>
    </citation>
    <scope>NUCLEOTIDE SEQUENCE [LARGE SCALE GENOMIC DNA]</scope>
    <source>
        <tissue evidence="1">Rhizome</tissue>
    </source>
</reference>
<dbReference type="Gene3D" id="3.40.50.1820">
    <property type="entry name" value="alpha/beta hydrolase"/>
    <property type="match status" value="1"/>
</dbReference>
<dbReference type="PANTHER" id="PTHR35128:SF1">
    <property type="entry name" value="SECRETION-REGULATING GUANINE NUCLEOTIDE EXCHANGE FACTOR"/>
    <property type="match status" value="1"/>
</dbReference>
<protein>
    <submittedName>
        <fullName evidence="1">Uncharacterized protein</fullName>
    </submittedName>
</protein>
<keyword evidence="2" id="KW-1185">Reference proteome</keyword>